<dbReference type="InterPro" id="IPR050738">
    <property type="entry name" value="Sulfatase"/>
</dbReference>
<dbReference type="Proteomes" id="UP001354989">
    <property type="component" value="Plasmid pPP5"/>
</dbReference>
<name>A0ABM7VM40_9BACT</name>
<dbReference type="EMBL" id="AP025297">
    <property type="protein sequence ID" value="BDD02054.1"/>
    <property type="molecule type" value="Genomic_DNA"/>
</dbReference>
<reference evidence="5 6" key="1">
    <citation type="submission" date="2021-12" db="EMBL/GenBank/DDBJ databases">
        <title>Genome sequencing of bacteria with rrn-lacking chromosome and rrn-plasmid.</title>
        <authorList>
            <person name="Anda M."/>
            <person name="Iwasaki W."/>
        </authorList>
    </citation>
    <scope>NUCLEOTIDE SEQUENCE [LARGE SCALE GENOMIC DNA]</scope>
    <source>
        <strain evidence="5 6">NBRC 101262</strain>
        <plasmid evidence="5 6">pPP5</plasmid>
    </source>
</reference>
<keyword evidence="3" id="KW-0732">Signal</keyword>
<dbReference type="Pfam" id="PF00884">
    <property type="entry name" value="Sulfatase"/>
    <property type="match status" value="1"/>
</dbReference>
<feature type="chain" id="PRO_5046137716" evidence="3">
    <location>
        <begin position="22"/>
        <end position="602"/>
    </location>
</feature>
<feature type="signal peptide" evidence="3">
    <location>
        <begin position="1"/>
        <end position="21"/>
    </location>
</feature>
<sequence length="602" mass="68226">MRKFFKLFILISLFNLSIVYAQSQPNVILLLVDDQGYGDVGALGNPLISTPNIDALYESSARFTDFHVSPTCAPTRASLLSGHHCDRAGVWHTVNGRSLILERETLMAQTFKENGYSTGIFGKWHLGDNYPFRPQDKGFEEVLIHGGGGVGQTMDHFDNNYFDDVYVHNGELKQFEGYCTDVWFKQAKQFIKRQNGKPFFCYIPTNAAHSPYFVEEKYAEPYRDNDQIPNAAFYGMITNVDENIGKLKSFLEENELLDNTIIIFSTDNGTAAGAKTTGHRFNGFVSEGNNAGMRGIKASIYEGGHRVPLFIHWKNGNINVGRDINDLTAHFDIFPTLVELCDLKQKNPISFDGKSLVPLLRGEQSDDFGDQRVIIVDGQREEMPVAWSNTALMQGPWRLINGEELYNLDSDPGQSVDIFENHPEKVKELKQAYDLWWQDVAPTFSDMPYIYLGAQEENPTTLYCHDWHTDKVSPWKQDHIRTGYRDNGYWLVKVAQDGNYRFRLRRWPVETNYTLAEGAPVRPAVSGTTVTAGKRGRALKIEKAQLSIQGIDEVKAVNPAAEYVEFNVSLKKGDARLFTKFILDDDTDLGAYYVEVEHLEKL</sequence>
<protein>
    <submittedName>
        <fullName evidence="5">N-acetylgalactosamine-6-sulfatase</fullName>
    </submittedName>
</protein>
<gene>
    <name evidence="5" type="ORF">PEPS_43340</name>
</gene>
<dbReference type="InterPro" id="IPR017850">
    <property type="entry name" value="Alkaline_phosphatase_core_sf"/>
</dbReference>
<evidence type="ECO:0000256" key="3">
    <source>
        <dbReference type="SAM" id="SignalP"/>
    </source>
</evidence>
<geneLocation type="plasmid" evidence="5 6">
    <name>pPP5</name>
</geneLocation>
<dbReference type="RefSeq" id="WP_338399235.1">
    <property type="nucleotide sequence ID" value="NZ_AP025297.1"/>
</dbReference>
<evidence type="ECO:0000313" key="6">
    <source>
        <dbReference type="Proteomes" id="UP001354989"/>
    </source>
</evidence>
<dbReference type="Gene3D" id="3.30.1120.10">
    <property type="match status" value="1"/>
</dbReference>
<dbReference type="InterPro" id="IPR000917">
    <property type="entry name" value="Sulfatase_N"/>
</dbReference>
<keyword evidence="6" id="KW-1185">Reference proteome</keyword>
<dbReference type="SUPFAM" id="SSF53649">
    <property type="entry name" value="Alkaline phosphatase-like"/>
    <property type="match status" value="1"/>
</dbReference>
<comment type="similarity">
    <text evidence="1">Belongs to the sulfatase family.</text>
</comment>
<dbReference type="PANTHER" id="PTHR42693:SF53">
    <property type="entry name" value="ENDO-4-O-SULFATASE"/>
    <property type="match status" value="1"/>
</dbReference>
<evidence type="ECO:0000256" key="2">
    <source>
        <dbReference type="ARBA" id="ARBA00022801"/>
    </source>
</evidence>
<evidence type="ECO:0000259" key="4">
    <source>
        <dbReference type="Pfam" id="PF00884"/>
    </source>
</evidence>
<keyword evidence="2" id="KW-0378">Hydrolase</keyword>
<proteinExistence type="inferred from homology"/>
<dbReference type="PANTHER" id="PTHR42693">
    <property type="entry name" value="ARYLSULFATASE FAMILY MEMBER"/>
    <property type="match status" value="1"/>
</dbReference>
<feature type="domain" description="Sulfatase N-terminal" evidence="4">
    <location>
        <begin position="25"/>
        <end position="341"/>
    </location>
</feature>
<dbReference type="Gene3D" id="3.40.720.10">
    <property type="entry name" value="Alkaline Phosphatase, subunit A"/>
    <property type="match status" value="1"/>
</dbReference>
<evidence type="ECO:0000313" key="5">
    <source>
        <dbReference type="EMBL" id="BDD02054.1"/>
    </source>
</evidence>
<accession>A0ABM7VM40</accession>
<organism evidence="5 6">
    <name type="scientific">Persicobacter psychrovividus</name>
    <dbReference type="NCBI Taxonomy" id="387638"/>
    <lineage>
        <taxon>Bacteria</taxon>
        <taxon>Pseudomonadati</taxon>
        <taxon>Bacteroidota</taxon>
        <taxon>Cytophagia</taxon>
        <taxon>Cytophagales</taxon>
        <taxon>Persicobacteraceae</taxon>
        <taxon>Persicobacter</taxon>
    </lineage>
</organism>
<dbReference type="CDD" id="cd16146">
    <property type="entry name" value="ARS_like"/>
    <property type="match status" value="1"/>
</dbReference>
<keyword evidence="5" id="KW-0614">Plasmid</keyword>
<evidence type="ECO:0000256" key="1">
    <source>
        <dbReference type="ARBA" id="ARBA00008779"/>
    </source>
</evidence>